<dbReference type="PANTHER" id="PTHR16515:SF49">
    <property type="entry name" value="GASTRULA ZINC FINGER PROTEIN XLCGF49.1-LIKE-RELATED"/>
    <property type="match status" value="1"/>
</dbReference>
<keyword evidence="13" id="KW-1185">Reference proteome</keyword>
<reference evidence="12" key="1">
    <citation type="submission" date="2022-07" db="EMBL/GenBank/DDBJ databases">
        <authorList>
            <person name="Trinca V."/>
            <person name="Uliana J.V.C."/>
            <person name="Torres T.T."/>
            <person name="Ward R.J."/>
            <person name="Monesi N."/>
        </authorList>
    </citation>
    <scope>NUCLEOTIDE SEQUENCE</scope>
    <source>
        <strain evidence="12">HSMRA1968</strain>
        <tissue evidence="12">Whole embryos</tissue>
    </source>
</reference>
<dbReference type="Gene3D" id="3.30.160.60">
    <property type="entry name" value="Classic Zinc Finger"/>
    <property type="match status" value="3"/>
</dbReference>
<keyword evidence="3" id="KW-0677">Repeat</keyword>
<dbReference type="GO" id="GO:0003677">
    <property type="term" value="F:DNA binding"/>
    <property type="evidence" value="ECO:0007669"/>
    <property type="project" value="UniProtKB-KW"/>
</dbReference>
<keyword evidence="9" id="KW-0539">Nucleus</keyword>
<evidence type="ECO:0000256" key="8">
    <source>
        <dbReference type="ARBA" id="ARBA00023163"/>
    </source>
</evidence>
<accession>A0A9Q0N0K2</accession>
<evidence type="ECO:0000256" key="2">
    <source>
        <dbReference type="ARBA" id="ARBA00022723"/>
    </source>
</evidence>
<comment type="subcellular location">
    <subcellularLocation>
        <location evidence="1">Nucleus</location>
    </subcellularLocation>
</comment>
<dbReference type="Proteomes" id="UP001151699">
    <property type="component" value="Chromosome B"/>
</dbReference>
<keyword evidence="4 10" id="KW-0863">Zinc-finger</keyword>
<keyword evidence="5" id="KW-0862">Zinc</keyword>
<organism evidence="12 13">
    <name type="scientific">Pseudolycoriella hygida</name>
    <dbReference type="NCBI Taxonomy" id="35572"/>
    <lineage>
        <taxon>Eukaryota</taxon>
        <taxon>Metazoa</taxon>
        <taxon>Ecdysozoa</taxon>
        <taxon>Arthropoda</taxon>
        <taxon>Hexapoda</taxon>
        <taxon>Insecta</taxon>
        <taxon>Pterygota</taxon>
        <taxon>Neoptera</taxon>
        <taxon>Endopterygota</taxon>
        <taxon>Diptera</taxon>
        <taxon>Nematocera</taxon>
        <taxon>Sciaroidea</taxon>
        <taxon>Sciaridae</taxon>
        <taxon>Pseudolycoriella</taxon>
    </lineage>
</organism>
<dbReference type="PROSITE" id="PS50157">
    <property type="entry name" value="ZINC_FINGER_C2H2_2"/>
    <property type="match status" value="4"/>
</dbReference>
<feature type="domain" description="C2H2-type" evidence="11">
    <location>
        <begin position="38"/>
        <end position="65"/>
    </location>
</feature>
<evidence type="ECO:0000259" key="11">
    <source>
        <dbReference type="PROSITE" id="PS50157"/>
    </source>
</evidence>
<dbReference type="GO" id="GO:0005634">
    <property type="term" value="C:nucleus"/>
    <property type="evidence" value="ECO:0007669"/>
    <property type="project" value="UniProtKB-SubCell"/>
</dbReference>
<dbReference type="SUPFAM" id="SSF57667">
    <property type="entry name" value="beta-beta-alpha zinc fingers"/>
    <property type="match status" value="2"/>
</dbReference>
<dbReference type="InterPro" id="IPR013087">
    <property type="entry name" value="Znf_C2H2_type"/>
</dbReference>
<evidence type="ECO:0000256" key="7">
    <source>
        <dbReference type="ARBA" id="ARBA00023125"/>
    </source>
</evidence>
<evidence type="ECO:0000256" key="5">
    <source>
        <dbReference type="ARBA" id="ARBA00022833"/>
    </source>
</evidence>
<protein>
    <submittedName>
        <fullName evidence="12">Zinc finger protein</fullName>
    </submittedName>
</protein>
<keyword evidence="8" id="KW-0804">Transcription</keyword>
<proteinExistence type="predicted"/>
<keyword evidence="2" id="KW-0479">Metal-binding</keyword>
<evidence type="ECO:0000313" key="12">
    <source>
        <dbReference type="EMBL" id="KAJ6641374.1"/>
    </source>
</evidence>
<evidence type="ECO:0000256" key="3">
    <source>
        <dbReference type="ARBA" id="ARBA00022737"/>
    </source>
</evidence>
<dbReference type="InterPro" id="IPR036236">
    <property type="entry name" value="Znf_C2H2_sf"/>
</dbReference>
<dbReference type="InterPro" id="IPR050331">
    <property type="entry name" value="Zinc_finger"/>
</dbReference>
<evidence type="ECO:0000256" key="6">
    <source>
        <dbReference type="ARBA" id="ARBA00023015"/>
    </source>
</evidence>
<dbReference type="PANTHER" id="PTHR16515">
    <property type="entry name" value="PR DOMAIN ZINC FINGER PROTEIN"/>
    <property type="match status" value="1"/>
</dbReference>
<feature type="domain" description="C2H2-type" evidence="11">
    <location>
        <begin position="66"/>
        <end position="88"/>
    </location>
</feature>
<name>A0A9Q0N0K2_9DIPT</name>
<dbReference type="FunFam" id="3.30.160.60:FF:000624">
    <property type="entry name" value="zinc finger protein 697"/>
    <property type="match status" value="1"/>
</dbReference>
<dbReference type="GO" id="GO:0010468">
    <property type="term" value="P:regulation of gene expression"/>
    <property type="evidence" value="ECO:0007669"/>
    <property type="project" value="TreeGrafter"/>
</dbReference>
<dbReference type="EMBL" id="WJQU01000002">
    <property type="protein sequence ID" value="KAJ6641374.1"/>
    <property type="molecule type" value="Genomic_DNA"/>
</dbReference>
<keyword evidence="6" id="KW-0805">Transcription regulation</keyword>
<comment type="caution">
    <text evidence="12">The sequence shown here is derived from an EMBL/GenBank/DDBJ whole genome shotgun (WGS) entry which is preliminary data.</text>
</comment>
<dbReference type="OrthoDB" id="40579at2759"/>
<gene>
    <name evidence="12" type="primary">ZNF853</name>
    <name evidence="12" type="ORF">Bhyg_06313</name>
</gene>
<keyword evidence="7" id="KW-0238">DNA-binding</keyword>
<dbReference type="FunFam" id="3.30.160.60:FF:000446">
    <property type="entry name" value="Zinc finger protein"/>
    <property type="match status" value="1"/>
</dbReference>
<evidence type="ECO:0000256" key="4">
    <source>
        <dbReference type="ARBA" id="ARBA00022771"/>
    </source>
</evidence>
<dbReference type="PROSITE" id="PS00028">
    <property type="entry name" value="ZINC_FINGER_C2H2_1"/>
    <property type="match status" value="4"/>
</dbReference>
<dbReference type="Pfam" id="PF13894">
    <property type="entry name" value="zf-C2H2_4"/>
    <property type="match status" value="1"/>
</dbReference>
<evidence type="ECO:0000256" key="10">
    <source>
        <dbReference type="PROSITE-ProRule" id="PRU00042"/>
    </source>
</evidence>
<dbReference type="Pfam" id="PF00096">
    <property type="entry name" value="zf-C2H2"/>
    <property type="match status" value="3"/>
</dbReference>
<evidence type="ECO:0000313" key="13">
    <source>
        <dbReference type="Proteomes" id="UP001151699"/>
    </source>
</evidence>
<sequence length="133" mass="15623">MSIFTFRPHQCFVCGKTFVMNGDLTSHMRKHTKTEPTIPCTICWKMFERPGQLSEHMRLHTNERPFECKICGSRFRTKGYFNIHKTTHWIGRNFACELCGVTFKNPTGVRTHMFKVHGKNAATSRRQKKKDEQ</sequence>
<dbReference type="AlphaFoldDB" id="A0A9Q0N0K2"/>
<dbReference type="GO" id="GO:0008270">
    <property type="term" value="F:zinc ion binding"/>
    <property type="evidence" value="ECO:0007669"/>
    <property type="project" value="UniProtKB-KW"/>
</dbReference>
<feature type="domain" description="C2H2-type" evidence="11">
    <location>
        <begin position="9"/>
        <end position="36"/>
    </location>
</feature>
<feature type="domain" description="C2H2-type" evidence="11">
    <location>
        <begin position="94"/>
        <end position="122"/>
    </location>
</feature>
<evidence type="ECO:0000256" key="1">
    <source>
        <dbReference type="ARBA" id="ARBA00004123"/>
    </source>
</evidence>
<evidence type="ECO:0000256" key="9">
    <source>
        <dbReference type="ARBA" id="ARBA00023242"/>
    </source>
</evidence>
<dbReference type="SMART" id="SM00355">
    <property type="entry name" value="ZnF_C2H2"/>
    <property type="match status" value="4"/>
</dbReference>